<proteinExistence type="predicted"/>
<accession>A0AAX3P3H8</accession>
<dbReference type="Proteomes" id="UP001214666">
    <property type="component" value="Chromosome"/>
</dbReference>
<organism evidence="1 2">
    <name type="scientific">Aeromonas hydrophila</name>
    <dbReference type="NCBI Taxonomy" id="644"/>
    <lineage>
        <taxon>Bacteria</taxon>
        <taxon>Pseudomonadati</taxon>
        <taxon>Pseudomonadota</taxon>
        <taxon>Gammaproteobacteria</taxon>
        <taxon>Aeromonadales</taxon>
        <taxon>Aeromonadaceae</taxon>
        <taxon>Aeromonas</taxon>
    </lineage>
</organism>
<reference evidence="1" key="1">
    <citation type="submission" date="2023-02" db="EMBL/GenBank/DDBJ databases">
        <title>The sequence of Aeromonas hydrophila K533.</title>
        <authorList>
            <person name="Luo X."/>
        </authorList>
    </citation>
    <scope>NUCLEOTIDE SEQUENCE</scope>
    <source>
        <strain evidence="1">K533</strain>
    </source>
</reference>
<sequence>MHPDELLEQLKNNATPRKAKNLDIIHAVCREQHERGSTDFSVATISKIAQERGGPVKSTIHNKTGDDFKGLIKAWASHTGGVTRKVRRVSENPIYAVLDKIPDPAVRAVMGAMLAENKKLRGEVNLLKAHTEVVIDLTAKNTNHLQETIQTLPTSRGLTDFEQTALRHAISPQLLQDEGWQADEYGRILAANGRPIFKIGFVSAIRKIIG</sequence>
<dbReference type="NCBIfam" id="NF040692">
    <property type="entry name" value="recomb_assoc"/>
    <property type="match status" value="1"/>
</dbReference>
<name>A0AAX3P3H8_AERHY</name>
<evidence type="ECO:0000313" key="2">
    <source>
        <dbReference type="Proteomes" id="UP001214666"/>
    </source>
</evidence>
<dbReference type="EMBL" id="CP118942">
    <property type="protein sequence ID" value="WEE25120.1"/>
    <property type="molecule type" value="Genomic_DNA"/>
</dbReference>
<gene>
    <name evidence="1" type="primary">gmtX</name>
    <name evidence="1" type="ORF">PY771_15810</name>
</gene>
<dbReference type="AlphaFoldDB" id="A0AAX3P3H8"/>
<dbReference type="InterPro" id="IPR048061">
    <property type="entry name" value="GmtX-like"/>
</dbReference>
<evidence type="ECO:0000313" key="1">
    <source>
        <dbReference type="EMBL" id="WEE25120.1"/>
    </source>
</evidence>
<protein>
    <submittedName>
        <fullName evidence="1">Gamma-mobile-trio protein GmtX</fullName>
    </submittedName>
</protein>
<dbReference type="RefSeq" id="WP_275115573.1">
    <property type="nucleotide sequence ID" value="NZ_CP118942.1"/>
</dbReference>